<gene>
    <name evidence="7" type="ORF">ABR189_14755</name>
</gene>
<dbReference type="PANTHER" id="PTHR43133">
    <property type="entry name" value="RNA POLYMERASE ECF-TYPE SIGMA FACTO"/>
    <property type="match status" value="1"/>
</dbReference>
<keyword evidence="8" id="KW-1185">Reference proteome</keyword>
<dbReference type="RefSeq" id="WP_354661286.1">
    <property type="nucleotide sequence ID" value="NZ_JBEXAC010000002.1"/>
</dbReference>
<dbReference type="Pfam" id="PF04542">
    <property type="entry name" value="Sigma70_r2"/>
    <property type="match status" value="1"/>
</dbReference>
<keyword evidence="2" id="KW-0805">Transcription regulation</keyword>
<dbReference type="EMBL" id="JBEXAC010000002">
    <property type="protein sequence ID" value="MET6998642.1"/>
    <property type="molecule type" value="Genomic_DNA"/>
</dbReference>
<keyword evidence="4" id="KW-0804">Transcription</keyword>
<feature type="domain" description="RNA polymerase sigma factor 70 region 4 type 2" evidence="6">
    <location>
        <begin position="145"/>
        <end position="195"/>
    </location>
</feature>
<keyword evidence="3" id="KW-0731">Sigma factor</keyword>
<evidence type="ECO:0000256" key="4">
    <source>
        <dbReference type="ARBA" id="ARBA00023163"/>
    </source>
</evidence>
<dbReference type="InterPro" id="IPR007627">
    <property type="entry name" value="RNA_pol_sigma70_r2"/>
</dbReference>
<dbReference type="Gene3D" id="1.10.1740.10">
    <property type="match status" value="1"/>
</dbReference>
<sequence>MLTIKNTSPVIDDGTHTPNSVKSYFCTMPENTRLHELLAENEQAFIEALFKAYFPMVCKTIYRLVQDAPVAEDLAQELFIKIWNKRNSLQDIYFKAYLHKSAINMALDYLDKTRRKGQHTPLDETMVLVQSAHSGQNIQQTKIHIQEAINRLPEKCREIFILSRYEEMSYREIADTLNISVKTVENQVITALKKLRVSLQEYLQAYLLVIATPLYPLFLNF</sequence>
<dbReference type="InterPro" id="IPR013324">
    <property type="entry name" value="RNA_pol_sigma_r3/r4-like"/>
</dbReference>
<dbReference type="CDD" id="cd06171">
    <property type="entry name" value="Sigma70_r4"/>
    <property type="match status" value="1"/>
</dbReference>
<dbReference type="Proteomes" id="UP001549749">
    <property type="component" value="Unassembled WGS sequence"/>
</dbReference>
<feature type="domain" description="RNA polymerase sigma-70 region 2" evidence="5">
    <location>
        <begin position="49"/>
        <end position="115"/>
    </location>
</feature>
<dbReference type="Pfam" id="PF08281">
    <property type="entry name" value="Sigma70_r4_2"/>
    <property type="match status" value="1"/>
</dbReference>
<dbReference type="NCBIfam" id="TIGR02937">
    <property type="entry name" value="sigma70-ECF"/>
    <property type="match status" value="1"/>
</dbReference>
<name>A0ABV2T6J2_9BACT</name>
<evidence type="ECO:0000259" key="5">
    <source>
        <dbReference type="Pfam" id="PF04542"/>
    </source>
</evidence>
<dbReference type="SUPFAM" id="SSF88659">
    <property type="entry name" value="Sigma3 and sigma4 domains of RNA polymerase sigma factors"/>
    <property type="match status" value="1"/>
</dbReference>
<reference evidence="7 8" key="1">
    <citation type="submission" date="2024-06" db="EMBL/GenBank/DDBJ databases">
        <title>Chitinophaga defluvii sp. nov., isolated from municipal sewage.</title>
        <authorList>
            <person name="Zhang L."/>
        </authorList>
    </citation>
    <scope>NUCLEOTIDE SEQUENCE [LARGE SCALE GENOMIC DNA]</scope>
    <source>
        <strain evidence="7 8">H8</strain>
    </source>
</reference>
<protein>
    <submittedName>
        <fullName evidence="7">RNA polymerase sigma-70 factor</fullName>
    </submittedName>
</protein>
<dbReference type="SUPFAM" id="SSF88946">
    <property type="entry name" value="Sigma2 domain of RNA polymerase sigma factors"/>
    <property type="match status" value="1"/>
</dbReference>
<dbReference type="InterPro" id="IPR039425">
    <property type="entry name" value="RNA_pol_sigma-70-like"/>
</dbReference>
<proteinExistence type="inferred from homology"/>
<evidence type="ECO:0000256" key="2">
    <source>
        <dbReference type="ARBA" id="ARBA00023015"/>
    </source>
</evidence>
<dbReference type="InterPro" id="IPR036388">
    <property type="entry name" value="WH-like_DNA-bd_sf"/>
</dbReference>
<dbReference type="InterPro" id="IPR013249">
    <property type="entry name" value="RNA_pol_sigma70_r4_t2"/>
</dbReference>
<dbReference type="Gene3D" id="1.10.10.10">
    <property type="entry name" value="Winged helix-like DNA-binding domain superfamily/Winged helix DNA-binding domain"/>
    <property type="match status" value="1"/>
</dbReference>
<evidence type="ECO:0000313" key="8">
    <source>
        <dbReference type="Proteomes" id="UP001549749"/>
    </source>
</evidence>
<accession>A0ABV2T6J2</accession>
<comment type="similarity">
    <text evidence="1">Belongs to the sigma-70 factor family. ECF subfamily.</text>
</comment>
<comment type="caution">
    <text evidence="7">The sequence shown here is derived from an EMBL/GenBank/DDBJ whole genome shotgun (WGS) entry which is preliminary data.</text>
</comment>
<dbReference type="NCBIfam" id="TIGR02985">
    <property type="entry name" value="Sig70_bacteroi1"/>
    <property type="match status" value="1"/>
</dbReference>
<evidence type="ECO:0000313" key="7">
    <source>
        <dbReference type="EMBL" id="MET6998642.1"/>
    </source>
</evidence>
<organism evidence="7 8">
    <name type="scientific">Chitinophaga defluvii</name>
    <dbReference type="NCBI Taxonomy" id="3163343"/>
    <lineage>
        <taxon>Bacteria</taxon>
        <taxon>Pseudomonadati</taxon>
        <taxon>Bacteroidota</taxon>
        <taxon>Chitinophagia</taxon>
        <taxon>Chitinophagales</taxon>
        <taxon>Chitinophagaceae</taxon>
        <taxon>Chitinophaga</taxon>
    </lineage>
</organism>
<dbReference type="PANTHER" id="PTHR43133:SF46">
    <property type="entry name" value="RNA POLYMERASE SIGMA-70 FACTOR ECF SUBFAMILY"/>
    <property type="match status" value="1"/>
</dbReference>
<evidence type="ECO:0000256" key="1">
    <source>
        <dbReference type="ARBA" id="ARBA00010641"/>
    </source>
</evidence>
<dbReference type="InterPro" id="IPR014327">
    <property type="entry name" value="RNA_pol_sigma70_bacteroid"/>
</dbReference>
<dbReference type="InterPro" id="IPR013325">
    <property type="entry name" value="RNA_pol_sigma_r2"/>
</dbReference>
<evidence type="ECO:0000259" key="6">
    <source>
        <dbReference type="Pfam" id="PF08281"/>
    </source>
</evidence>
<dbReference type="InterPro" id="IPR014284">
    <property type="entry name" value="RNA_pol_sigma-70_dom"/>
</dbReference>
<evidence type="ECO:0000256" key="3">
    <source>
        <dbReference type="ARBA" id="ARBA00023082"/>
    </source>
</evidence>